<dbReference type="CDD" id="cd00186">
    <property type="entry name" value="TOP1Ac"/>
    <property type="match status" value="1"/>
</dbReference>
<evidence type="ECO:0000256" key="9">
    <source>
        <dbReference type="ARBA" id="ARBA00023235"/>
    </source>
</evidence>
<gene>
    <name evidence="10" type="primary">topA</name>
    <name evidence="13" type="ORF">CL176_05960</name>
</gene>
<comment type="subunit">
    <text evidence="10">Monomer.</text>
</comment>
<keyword evidence="6" id="KW-0460">Magnesium</keyword>
<dbReference type="GO" id="GO:0005694">
    <property type="term" value="C:chromosome"/>
    <property type="evidence" value="ECO:0007669"/>
    <property type="project" value="InterPro"/>
</dbReference>
<accession>A0A347WKG7</accession>
<dbReference type="InterPro" id="IPR028612">
    <property type="entry name" value="Topoisom_1_IA"/>
</dbReference>
<dbReference type="PANTHER" id="PTHR42785">
    <property type="entry name" value="DNA TOPOISOMERASE, TYPE IA, CORE"/>
    <property type="match status" value="1"/>
</dbReference>
<keyword evidence="7 10" id="KW-0799">Topoisomerase</keyword>
<dbReference type="InterPro" id="IPR003602">
    <property type="entry name" value="Topo_IA_DNA-bd_dom"/>
</dbReference>
<dbReference type="InterPro" id="IPR005733">
    <property type="entry name" value="TopoI_bac-type"/>
</dbReference>
<evidence type="ECO:0000259" key="12">
    <source>
        <dbReference type="PROSITE" id="PS52039"/>
    </source>
</evidence>
<dbReference type="HAMAP" id="MF_00952">
    <property type="entry name" value="Topoisom_1_prok"/>
    <property type="match status" value="1"/>
</dbReference>
<dbReference type="InterPro" id="IPR013824">
    <property type="entry name" value="Topo_IA_cen_sub1"/>
</dbReference>
<feature type="site" description="Interaction with DNA" evidence="10">
    <location>
        <position position="156"/>
    </location>
</feature>
<dbReference type="SMART" id="SM00493">
    <property type="entry name" value="TOPRIM"/>
    <property type="match status" value="1"/>
</dbReference>
<dbReference type="GO" id="GO:0006265">
    <property type="term" value="P:DNA topological change"/>
    <property type="evidence" value="ECO:0007669"/>
    <property type="project" value="UniProtKB-UniRule"/>
</dbReference>
<dbReference type="Pfam" id="PF01131">
    <property type="entry name" value="Topoisom_bac"/>
    <property type="match status" value="1"/>
</dbReference>
<feature type="domain" description="Toprim" evidence="11">
    <location>
        <begin position="4"/>
        <end position="114"/>
    </location>
</feature>
<evidence type="ECO:0000259" key="11">
    <source>
        <dbReference type="PROSITE" id="PS50880"/>
    </source>
</evidence>
<dbReference type="InterPro" id="IPR013497">
    <property type="entry name" value="Topo_IA_cen"/>
</dbReference>
<dbReference type="InterPro" id="IPR000380">
    <property type="entry name" value="Topo_IA"/>
</dbReference>
<feature type="region of interest" description="Interaction with DNA" evidence="10">
    <location>
        <begin position="164"/>
        <end position="169"/>
    </location>
</feature>
<dbReference type="InterPro" id="IPR023405">
    <property type="entry name" value="Topo_IA_core_domain"/>
</dbReference>
<dbReference type="InterPro" id="IPR034149">
    <property type="entry name" value="TOPRIM_TopoI"/>
</dbReference>
<dbReference type="InterPro" id="IPR013498">
    <property type="entry name" value="Topo_IA_Znf"/>
</dbReference>
<dbReference type="SUPFAM" id="SSF57783">
    <property type="entry name" value="Zinc beta-ribbon"/>
    <property type="match status" value="1"/>
</dbReference>
<organism evidence="13 14">
    <name type="scientific">Suicoccus acidiformans</name>
    <dbReference type="NCBI Taxonomy" id="2036206"/>
    <lineage>
        <taxon>Bacteria</taxon>
        <taxon>Bacillati</taxon>
        <taxon>Bacillota</taxon>
        <taxon>Bacilli</taxon>
        <taxon>Lactobacillales</taxon>
        <taxon>Aerococcaceae</taxon>
        <taxon>Suicoccus</taxon>
    </lineage>
</organism>
<dbReference type="SMART" id="SM00437">
    <property type="entry name" value="TOP1Ac"/>
    <property type="match status" value="1"/>
</dbReference>
<dbReference type="GO" id="GO:0003677">
    <property type="term" value="F:DNA binding"/>
    <property type="evidence" value="ECO:0007669"/>
    <property type="project" value="UniProtKB-KW"/>
</dbReference>
<dbReference type="AlphaFoldDB" id="A0A347WKG7"/>
<dbReference type="SUPFAM" id="SSF56712">
    <property type="entry name" value="Prokaryotic type I DNA topoisomerase"/>
    <property type="match status" value="1"/>
</dbReference>
<evidence type="ECO:0000256" key="6">
    <source>
        <dbReference type="ARBA" id="ARBA00022842"/>
    </source>
</evidence>
<comment type="function">
    <text evidence="10">Releases the supercoiling and torsional tension of DNA, which is introduced during the DNA replication and transcription, by transiently cleaving and rejoining one strand of the DNA duplex. Introduces a single-strand break via transesterification at a target site in duplex DNA. The scissile phosphodiester is attacked by the catalytic tyrosine of the enzyme, resulting in the formation of a DNA-(5'-phosphotyrosyl)-enzyme intermediate and the expulsion of a 3'-OH DNA strand. The free DNA strand then undergoes passage around the unbroken strand, thus removing DNA supercoils. Finally, in the religation step, the DNA 3'-OH attacks the covalent intermediate to expel the active-site tyrosine and restore the DNA phosphodiester backbone.</text>
</comment>
<proteinExistence type="inferred from homology"/>
<dbReference type="PRINTS" id="PR00417">
    <property type="entry name" value="PRTPISMRASEI"/>
</dbReference>
<feature type="site" description="Interaction with DNA" evidence="10">
    <location>
        <position position="149"/>
    </location>
</feature>
<dbReference type="Gene3D" id="1.10.460.10">
    <property type="entry name" value="Topoisomerase I, domain 2"/>
    <property type="match status" value="1"/>
</dbReference>
<evidence type="ECO:0000313" key="14">
    <source>
        <dbReference type="Proteomes" id="UP000263232"/>
    </source>
</evidence>
<keyword evidence="3" id="KW-0479">Metal-binding</keyword>
<dbReference type="PROSITE" id="PS00396">
    <property type="entry name" value="TOPO_IA_1"/>
    <property type="match status" value="1"/>
</dbReference>
<feature type="site" description="Interaction with DNA" evidence="10">
    <location>
        <position position="301"/>
    </location>
</feature>
<keyword evidence="14" id="KW-1185">Reference proteome</keyword>
<feature type="active site" description="O-(5'-phospho-DNA)-tyrosine intermediate" evidence="10">
    <location>
        <position position="299"/>
    </location>
</feature>
<dbReference type="RefSeq" id="WP_118990476.1">
    <property type="nucleotide sequence ID" value="NZ_CP023434.1"/>
</dbReference>
<reference evidence="13 14" key="1">
    <citation type="submission" date="2017-09" db="EMBL/GenBank/DDBJ databases">
        <title>Complete genome sequence of Oxytococcus suis strain ZY16052.</title>
        <authorList>
            <person name="Li F."/>
        </authorList>
    </citation>
    <scope>NUCLEOTIDE SEQUENCE [LARGE SCALE GENOMIC DNA]</scope>
    <source>
        <strain evidence="13 14">ZY16052</strain>
    </source>
</reference>
<dbReference type="InterPro" id="IPR003601">
    <property type="entry name" value="Topo_IA_2"/>
</dbReference>
<evidence type="ECO:0000256" key="4">
    <source>
        <dbReference type="ARBA" id="ARBA00022771"/>
    </source>
</evidence>
<dbReference type="Gene3D" id="3.40.50.140">
    <property type="match status" value="1"/>
</dbReference>
<dbReference type="PROSITE" id="PS52039">
    <property type="entry name" value="TOPO_IA_2"/>
    <property type="match status" value="1"/>
</dbReference>
<protein>
    <recommendedName>
        <fullName evidence="10">DNA topoisomerase 1</fullName>
        <ecNumber evidence="10">5.6.2.1</ecNumber>
    </recommendedName>
    <alternativeName>
        <fullName evidence="10">DNA topoisomerase I</fullName>
    </alternativeName>
</protein>
<dbReference type="GO" id="GO:0008270">
    <property type="term" value="F:zinc ion binding"/>
    <property type="evidence" value="ECO:0007669"/>
    <property type="project" value="UniProtKB-KW"/>
</dbReference>
<evidence type="ECO:0000256" key="10">
    <source>
        <dbReference type="HAMAP-Rule" id="MF_00952"/>
    </source>
</evidence>
<dbReference type="NCBIfam" id="TIGR01051">
    <property type="entry name" value="topA_bact"/>
    <property type="match status" value="1"/>
</dbReference>
<dbReference type="InterPro" id="IPR006171">
    <property type="entry name" value="TOPRIM_dom"/>
</dbReference>
<dbReference type="Pfam" id="PF01396">
    <property type="entry name" value="Zn_ribbon_Top1"/>
    <property type="match status" value="3"/>
</dbReference>
<evidence type="ECO:0000256" key="7">
    <source>
        <dbReference type="ARBA" id="ARBA00023029"/>
    </source>
</evidence>
<dbReference type="EC" id="5.6.2.1" evidence="10"/>
<feature type="site" description="Interaction with DNA" evidence="10">
    <location>
        <position position="141"/>
    </location>
</feature>
<dbReference type="InterPro" id="IPR013825">
    <property type="entry name" value="Topo_IA_cen_sub2"/>
</dbReference>
<evidence type="ECO:0000256" key="3">
    <source>
        <dbReference type="ARBA" id="ARBA00022723"/>
    </source>
</evidence>
<evidence type="ECO:0000313" key="13">
    <source>
        <dbReference type="EMBL" id="AXY25574.1"/>
    </source>
</evidence>
<keyword evidence="5" id="KW-0862">Zinc</keyword>
<dbReference type="OrthoDB" id="9804262at2"/>
<keyword evidence="8 10" id="KW-0238">DNA-binding</keyword>
<dbReference type="SMART" id="SM00436">
    <property type="entry name" value="TOP1Bc"/>
    <property type="match status" value="1"/>
</dbReference>
<dbReference type="PROSITE" id="PS50880">
    <property type="entry name" value="TOPRIM"/>
    <property type="match status" value="1"/>
</dbReference>
<dbReference type="Proteomes" id="UP000263232">
    <property type="component" value="Chromosome"/>
</dbReference>
<dbReference type="Gene3D" id="3.30.65.10">
    <property type="entry name" value="Bacterial Topoisomerase I, domain 1"/>
    <property type="match status" value="2"/>
</dbReference>
<keyword evidence="9 10" id="KW-0413">Isomerase</keyword>
<evidence type="ECO:0000256" key="8">
    <source>
        <dbReference type="ARBA" id="ARBA00023125"/>
    </source>
</evidence>
<dbReference type="InterPro" id="IPR023406">
    <property type="entry name" value="Topo_IA_AS"/>
</dbReference>
<keyword evidence="4" id="KW-0863">Zinc-finger</keyword>
<dbReference type="PANTHER" id="PTHR42785:SF1">
    <property type="entry name" value="DNA TOPOISOMERASE"/>
    <property type="match status" value="1"/>
</dbReference>
<comment type="catalytic activity">
    <reaction evidence="1 10">
        <text>ATP-independent breakage of single-stranded DNA, followed by passage and rejoining.</text>
        <dbReference type="EC" id="5.6.2.1"/>
    </reaction>
</comment>
<dbReference type="GO" id="GO:0003917">
    <property type="term" value="F:DNA topoisomerase type I (single strand cut, ATP-independent) activity"/>
    <property type="evidence" value="ECO:0007669"/>
    <property type="project" value="UniProtKB-UniRule"/>
</dbReference>
<dbReference type="Gene3D" id="2.70.20.10">
    <property type="entry name" value="Topoisomerase I, domain 3"/>
    <property type="match status" value="1"/>
</dbReference>
<dbReference type="KEGG" id="abae:CL176_05960"/>
<feature type="domain" description="Topo IA-type catalytic" evidence="12">
    <location>
        <begin position="130"/>
        <end position="554"/>
    </location>
</feature>
<feature type="site" description="Interaction with DNA" evidence="10">
    <location>
        <position position="486"/>
    </location>
</feature>
<dbReference type="Pfam" id="PF01751">
    <property type="entry name" value="Toprim"/>
    <property type="match status" value="1"/>
</dbReference>
<dbReference type="CDD" id="cd03363">
    <property type="entry name" value="TOPRIM_TopoIA_TopoI"/>
    <property type="match status" value="1"/>
</dbReference>
<name>A0A347WKG7_9LACT</name>
<sequence>MAYKNLVIVESPTKAKTIGRYLGRNYKVVASKGHLRDLPKSKMGVDIENNFEPHYITIRGKGDTVKELRKLANKAENVYLAADPDREGEAIAWHLSHLLKLDPDAENRVVFNEITKDTVKEAFKEPRKIDMDLVDAQQARRILDRVVGYSISPLLWKKIKGGLSAGRVQSVALKLIIDREKEIRNFKPEEYWTIPTKFKKGRSKFEADFYGLSGKKLKLENEAAVKDIMDRIDTNATFTVKDIVEKERRRKPYAPFTTSTMQQEASNRLNFRAGKTMMVAQQLYEGVAIGGGTVGLITYMRTDSTRISPTARQAAATYIEDTYGKNFLGAGQRGKASAGSQDAHEAIRPSDVTITPESIKDKLSKDQFRLYALIWARFVASQMTDAVFDTIRADIEQNDVTFRANGQRIKFEGYMKVYKPAQSSKDNYLPDLSVGDDVKIDTIEPTQHFTQPPARYNEASLVKTMEELGIGRPSTYAPTLETLRKRYYVKMVAKRFEPTELGEIVNNVMEEFFPQIVNVEFTAGLEDELDDIEEGKRMWVSVLDEFYSSFAKDLDKAEEGMEKIEIKDEPAGFDCPECGKPMVIKIGRYGKFYACSGFPDCRHTEAIVKKIGVTCPTCGKGEVVERKSKKNRIFYGCDRYPECDFASWDKPVGRNCPKCDHYLIEKTSRKGSQVKCSNCDYEEDLVQ</sequence>
<evidence type="ECO:0000256" key="2">
    <source>
        <dbReference type="ARBA" id="ARBA00009446"/>
    </source>
</evidence>
<feature type="site" description="Interaction with DNA" evidence="10">
    <location>
        <position position="34"/>
    </location>
</feature>
<feature type="site" description="Interaction with DNA" evidence="10">
    <location>
        <position position="144"/>
    </location>
</feature>
<evidence type="ECO:0000256" key="5">
    <source>
        <dbReference type="ARBA" id="ARBA00022833"/>
    </source>
</evidence>
<evidence type="ECO:0000256" key="1">
    <source>
        <dbReference type="ARBA" id="ARBA00000213"/>
    </source>
</evidence>
<feature type="site" description="Interaction with DNA" evidence="10">
    <location>
        <position position="140"/>
    </location>
</feature>
<dbReference type="EMBL" id="CP023434">
    <property type="protein sequence ID" value="AXY25574.1"/>
    <property type="molecule type" value="Genomic_DNA"/>
</dbReference>
<comment type="similarity">
    <text evidence="2 10">Belongs to the type IA topoisomerase family.</text>
</comment>
<dbReference type="Gene3D" id="1.10.290.10">
    <property type="entry name" value="Topoisomerase I, domain 4"/>
    <property type="match status" value="1"/>
</dbReference>
<dbReference type="InterPro" id="IPR013826">
    <property type="entry name" value="Topo_IA_cen_sub3"/>
</dbReference>